<name>A0A1I5N2J4_9SPHN</name>
<evidence type="ECO:0008006" key="4">
    <source>
        <dbReference type="Google" id="ProtNLM"/>
    </source>
</evidence>
<feature type="transmembrane region" description="Helical" evidence="1">
    <location>
        <begin position="169"/>
        <end position="191"/>
    </location>
</feature>
<sequence length="198" mass="20193">MKTPSLVGAVGAALLLTVASQIFYITVVSGSENEMLRPLTWFTELFAFAAVSILALSLGVRRPEQSVLWAAIGVSGILNLLQVGMGLSMFAPAMEANESEPQLFAAILAGAFFLYFLAKLIIGAAALGVGASLARSGSGWGKGLGVLAAIAGFGAIGLNLLALVDAKAWTFPAGGAGTAATALLALTLLWAERSHSQA</sequence>
<organism evidence="2 3">
    <name type="scientific">Qipengyuania nanhaisediminis</name>
    <dbReference type="NCBI Taxonomy" id="604088"/>
    <lineage>
        <taxon>Bacteria</taxon>
        <taxon>Pseudomonadati</taxon>
        <taxon>Pseudomonadota</taxon>
        <taxon>Alphaproteobacteria</taxon>
        <taxon>Sphingomonadales</taxon>
        <taxon>Erythrobacteraceae</taxon>
        <taxon>Qipengyuania</taxon>
    </lineage>
</organism>
<dbReference type="AlphaFoldDB" id="A0A1I5N2J4"/>
<evidence type="ECO:0000313" key="3">
    <source>
        <dbReference type="Proteomes" id="UP000199331"/>
    </source>
</evidence>
<feature type="transmembrane region" description="Helical" evidence="1">
    <location>
        <begin position="143"/>
        <end position="163"/>
    </location>
</feature>
<accession>A0A1I5N2J4</accession>
<keyword evidence="1" id="KW-1133">Transmembrane helix</keyword>
<keyword evidence="1" id="KW-0472">Membrane</keyword>
<gene>
    <name evidence="2" type="ORF">SAMN04488060_1717</name>
</gene>
<reference evidence="3" key="1">
    <citation type="submission" date="2016-10" db="EMBL/GenBank/DDBJ databases">
        <authorList>
            <person name="Varghese N."/>
            <person name="Submissions S."/>
        </authorList>
    </citation>
    <scope>NUCLEOTIDE SEQUENCE [LARGE SCALE GENOMIC DNA]</scope>
    <source>
        <strain evidence="3">CGMCC 1.7715</strain>
    </source>
</reference>
<evidence type="ECO:0000313" key="2">
    <source>
        <dbReference type="EMBL" id="SFP15546.1"/>
    </source>
</evidence>
<dbReference type="RefSeq" id="WP_090479964.1">
    <property type="nucleotide sequence ID" value="NZ_FOWZ01000002.1"/>
</dbReference>
<feature type="transmembrane region" description="Helical" evidence="1">
    <location>
        <begin position="103"/>
        <end position="131"/>
    </location>
</feature>
<keyword evidence="3" id="KW-1185">Reference proteome</keyword>
<evidence type="ECO:0000256" key="1">
    <source>
        <dbReference type="SAM" id="Phobius"/>
    </source>
</evidence>
<feature type="transmembrane region" description="Helical" evidence="1">
    <location>
        <begin position="67"/>
        <end position="91"/>
    </location>
</feature>
<keyword evidence="1" id="KW-0812">Transmembrane</keyword>
<dbReference type="Proteomes" id="UP000199331">
    <property type="component" value="Unassembled WGS sequence"/>
</dbReference>
<protein>
    <recommendedName>
        <fullName evidence="4">Thiamine biosynthesis protein ThiC</fullName>
    </recommendedName>
</protein>
<feature type="transmembrane region" description="Helical" evidence="1">
    <location>
        <begin position="40"/>
        <end position="60"/>
    </location>
</feature>
<dbReference type="OrthoDB" id="6383392at2"/>
<dbReference type="STRING" id="604088.SAMN04488060_1717"/>
<dbReference type="EMBL" id="FOWZ01000002">
    <property type="protein sequence ID" value="SFP15546.1"/>
    <property type="molecule type" value="Genomic_DNA"/>
</dbReference>
<proteinExistence type="predicted"/>